<dbReference type="GO" id="GO:0003676">
    <property type="term" value="F:nucleic acid binding"/>
    <property type="evidence" value="ECO:0007669"/>
    <property type="project" value="InterPro"/>
</dbReference>
<dbReference type="InterPro" id="IPR051720">
    <property type="entry name" value="rRNA_MeTrfase/Polyamine_Synth"/>
</dbReference>
<dbReference type="InterPro" id="IPR002052">
    <property type="entry name" value="DNA_methylase_N6_adenine_CS"/>
</dbReference>
<dbReference type="PROSITE" id="PS00092">
    <property type="entry name" value="N6_MTASE"/>
    <property type="match status" value="1"/>
</dbReference>
<reference evidence="4" key="1">
    <citation type="journal article" date="2024" name="Gigascience">
        <title>Chromosome-level genome of the poultry shaft louse Menopon gallinae provides insight into the host-switching and adaptive evolution of parasitic lice.</title>
        <authorList>
            <person name="Xu Y."/>
            <person name="Ma L."/>
            <person name="Liu S."/>
            <person name="Liang Y."/>
            <person name="Liu Q."/>
            <person name="He Z."/>
            <person name="Tian L."/>
            <person name="Duan Y."/>
            <person name="Cai W."/>
            <person name="Li H."/>
            <person name="Song F."/>
        </authorList>
    </citation>
    <scope>NUCLEOTIDE SEQUENCE</scope>
    <source>
        <strain evidence="4">Cailab_2023a</strain>
    </source>
</reference>
<dbReference type="InterPro" id="IPR031821">
    <property type="entry name" value="SOSSC"/>
</dbReference>
<name>A0AAW2IA56_9NEOP</name>
<comment type="caution">
    <text evidence="4">The sequence shown here is derived from an EMBL/GenBank/DDBJ whole genome shotgun (WGS) entry which is preliminary data.</text>
</comment>
<proteinExistence type="inferred from homology"/>
<organism evidence="4">
    <name type="scientific">Menopon gallinae</name>
    <name type="common">poultry shaft louse</name>
    <dbReference type="NCBI Taxonomy" id="328185"/>
    <lineage>
        <taxon>Eukaryota</taxon>
        <taxon>Metazoa</taxon>
        <taxon>Ecdysozoa</taxon>
        <taxon>Arthropoda</taxon>
        <taxon>Hexapoda</taxon>
        <taxon>Insecta</taxon>
        <taxon>Pterygota</taxon>
        <taxon>Neoptera</taxon>
        <taxon>Paraneoptera</taxon>
        <taxon>Psocodea</taxon>
        <taxon>Troctomorpha</taxon>
        <taxon>Phthiraptera</taxon>
        <taxon>Amblycera</taxon>
        <taxon>Menoponidae</taxon>
        <taxon>Menopon</taxon>
    </lineage>
</organism>
<dbReference type="Pfam" id="PF05175">
    <property type="entry name" value="MTS"/>
    <property type="match status" value="1"/>
</dbReference>
<evidence type="ECO:0000256" key="1">
    <source>
        <dbReference type="ARBA" id="ARBA00009741"/>
    </source>
</evidence>
<dbReference type="SUPFAM" id="SSF53335">
    <property type="entry name" value="S-adenosyl-L-methionine-dependent methyltransferases"/>
    <property type="match status" value="1"/>
</dbReference>
<evidence type="ECO:0000313" key="4">
    <source>
        <dbReference type="EMBL" id="KAL0279252.1"/>
    </source>
</evidence>
<dbReference type="GO" id="GO:0008988">
    <property type="term" value="F:rRNA (adenine-N6-)-methyltransferase activity"/>
    <property type="evidence" value="ECO:0007669"/>
    <property type="project" value="TreeGrafter"/>
</dbReference>
<comment type="similarity">
    <text evidence="1">Belongs to the methyltransferase superfamily. PrmA family.</text>
</comment>
<dbReference type="EMBL" id="JARGDH010000001">
    <property type="protein sequence ID" value="KAL0279252.1"/>
    <property type="molecule type" value="Genomic_DNA"/>
</dbReference>
<dbReference type="Pfam" id="PF15925">
    <property type="entry name" value="SOSSC"/>
    <property type="match status" value="1"/>
</dbReference>
<dbReference type="Gene3D" id="3.40.50.150">
    <property type="entry name" value="Vaccinia Virus protein VP39"/>
    <property type="match status" value="1"/>
</dbReference>
<evidence type="ECO:0000259" key="3">
    <source>
        <dbReference type="Pfam" id="PF05175"/>
    </source>
</evidence>
<dbReference type="InterPro" id="IPR029063">
    <property type="entry name" value="SAM-dependent_MTases_sf"/>
</dbReference>
<evidence type="ECO:0000256" key="2">
    <source>
        <dbReference type="ARBA" id="ARBA00041374"/>
    </source>
</evidence>
<dbReference type="PANTHER" id="PTHR23290:SF0">
    <property type="entry name" value="RRNA N6-ADENOSINE-METHYLTRANSFERASE METTL5"/>
    <property type="match status" value="1"/>
</dbReference>
<accession>A0AAW2IA56</accession>
<dbReference type="CDD" id="cd02440">
    <property type="entry name" value="AdoMet_MTases"/>
    <property type="match status" value="1"/>
</dbReference>
<gene>
    <name evidence="4" type="ORF">PYX00_000854</name>
</gene>
<dbReference type="AlphaFoldDB" id="A0AAW2IA56"/>
<dbReference type="GO" id="GO:0070876">
    <property type="term" value="C:SOSS complex"/>
    <property type="evidence" value="ECO:0007669"/>
    <property type="project" value="InterPro"/>
</dbReference>
<dbReference type="InterPro" id="IPR007848">
    <property type="entry name" value="Small_mtfrase_dom"/>
</dbReference>
<dbReference type="GO" id="GO:0006281">
    <property type="term" value="P:DNA repair"/>
    <property type="evidence" value="ECO:0007669"/>
    <property type="project" value="InterPro"/>
</dbReference>
<sequence>MAFQPSTRPDIQNPQKKILEELNLRKQLLKIGTAQTLNPSALNTPIGVPLINSNPVSSDNQMSTTARAALQHANSTSFGYFVPQESSFGNNIIAVLPRFNEIKLEQYATMPHIAARMLHTIQSNYDDIEGKIIADLGCGCGSLTVGASLLNCMAVVGFDIDEDALSIFKKNCEYFEMGNIDGVMCDVRSTLPVNYNKFFDTVIMNPPFGTKTKGLDVEFLKTALQLTDNAVYSLHKTSTRDFIVNKANALGVKAKVLAELNFDLPATYKFHKKSCVDIKVDFIRFSY</sequence>
<dbReference type="PANTHER" id="PTHR23290">
    <property type="entry name" value="RRNA N6-ADENOSINE-METHYLTRANSFERASE METTL5"/>
    <property type="match status" value="1"/>
</dbReference>
<protein>
    <recommendedName>
        <fullName evidence="2">Methyltransferase-like protein 5</fullName>
    </recommendedName>
</protein>
<feature type="domain" description="Methyltransferase small" evidence="3">
    <location>
        <begin position="119"/>
        <end position="221"/>
    </location>
</feature>